<sequence length="283" mass="30204">VIGFDSTAPGYIWRIDSELSKTATDLMINALIKAGGFRVFERVKLDAILKEQDFQAYSGRVDPSTAVKIGKMLGVDLIVTGSVTSIIYKKSGGIKIGPLSLKKSSASVTVTIRAINVTTGEIVFSEVKKGTTSKSGVSIRVPVAGGLGLSSESATDIFSAIEDVCLQAAAEFAVKMDSRAIVVSSLPLEGYVVKVESTSSGAITKVYINLGEDSGIKVGDEIKIFQEGEVILDPKTNEILDRELDLIAQARIMTVKEKLSIALVTTKFSNIPIMPTDIVEVIR</sequence>
<dbReference type="InterPro" id="IPR038165">
    <property type="entry name" value="FlgT_C_sf"/>
</dbReference>
<dbReference type="Pfam" id="PF03783">
    <property type="entry name" value="CsgG"/>
    <property type="match status" value="1"/>
</dbReference>
<keyword evidence="5" id="KW-0449">Lipoprotein</keyword>
<protein>
    <submittedName>
        <fullName evidence="6">Uncharacterized protein</fullName>
    </submittedName>
</protein>
<dbReference type="PANTHER" id="PTHR41164">
    <property type="entry name" value="CURLI PRODUCTION ASSEMBLY/TRANSPORT COMPONENT CSGG"/>
    <property type="match status" value="1"/>
</dbReference>
<comment type="caution">
    <text evidence="6">The sequence shown here is derived from an EMBL/GenBank/DDBJ whole genome shotgun (WGS) entry which is preliminary data.</text>
</comment>
<dbReference type="InterPro" id="IPR005534">
    <property type="entry name" value="Curli_assmbl/transp-comp_CsgG"/>
</dbReference>
<proteinExistence type="predicted"/>
<keyword evidence="4" id="KW-0564">Palmitate</keyword>
<name>X0SME5_9ZZZZ</name>
<evidence type="ECO:0000256" key="2">
    <source>
        <dbReference type="ARBA" id="ARBA00022729"/>
    </source>
</evidence>
<dbReference type="AlphaFoldDB" id="X0SME5"/>
<dbReference type="EMBL" id="BARS01000418">
    <property type="protein sequence ID" value="GAF77027.1"/>
    <property type="molecule type" value="Genomic_DNA"/>
</dbReference>
<dbReference type="Gene3D" id="3.40.50.10610">
    <property type="entry name" value="ABC-type transport auxiliary lipoprotein component"/>
    <property type="match status" value="1"/>
</dbReference>
<keyword evidence="2" id="KW-0732">Signal</keyword>
<evidence type="ECO:0000256" key="1">
    <source>
        <dbReference type="ARBA" id="ARBA00022475"/>
    </source>
</evidence>
<reference evidence="6" key="1">
    <citation type="journal article" date="2014" name="Front. Microbiol.">
        <title>High frequency of phylogenetically diverse reductive dehalogenase-homologous genes in deep subseafloor sedimentary metagenomes.</title>
        <authorList>
            <person name="Kawai M."/>
            <person name="Futagami T."/>
            <person name="Toyoda A."/>
            <person name="Takaki Y."/>
            <person name="Nishi S."/>
            <person name="Hori S."/>
            <person name="Arai W."/>
            <person name="Tsubouchi T."/>
            <person name="Morono Y."/>
            <person name="Uchiyama I."/>
            <person name="Ito T."/>
            <person name="Fujiyama A."/>
            <person name="Inagaki F."/>
            <person name="Takami H."/>
        </authorList>
    </citation>
    <scope>NUCLEOTIDE SEQUENCE</scope>
    <source>
        <strain evidence="6">Expedition CK06-06</strain>
    </source>
</reference>
<keyword evidence="1" id="KW-1003">Cell membrane</keyword>
<gene>
    <name evidence="6" type="ORF">S01H1_01039</name>
</gene>
<organism evidence="6">
    <name type="scientific">marine sediment metagenome</name>
    <dbReference type="NCBI Taxonomy" id="412755"/>
    <lineage>
        <taxon>unclassified sequences</taxon>
        <taxon>metagenomes</taxon>
        <taxon>ecological metagenomes</taxon>
    </lineage>
</organism>
<feature type="non-terminal residue" evidence="6">
    <location>
        <position position="1"/>
    </location>
</feature>
<dbReference type="Gene3D" id="2.40.10.410">
    <property type="entry name" value="FlgT, C-terminal domain"/>
    <property type="match status" value="1"/>
</dbReference>
<keyword evidence="3" id="KW-0472">Membrane</keyword>
<dbReference type="GO" id="GO:0030288">
    <property type="term" value="C:outer membrane-bounded periplasmic space"/>
    <property type="evidence" value="ECO:0007669"/>
    <property type="project" value="InterPro"/>
</dbReference>
<dbReference type="PANTHER" id="PTHR41164:SF1">
    <property type="entry name" value="CURLI PRODUCTION ASSEMBLY_TRANSPORT COMPONENT CSGG"/>
    <property type="match status" value="1"/>
</dbReference>
<evidence type="ECO:0000256" key="5">
    <source>
        <dbReference type="ARBA" id="ARBA00023288"/>
    </source>
</evidence>
<evidence type="ECO:0000313" key="6">
    <source>
        <dbReference type="EMBL" id="GAF77027.1"/>
    </source>
</evidence>
<evidence type="ECO:0000256" key="3">
    <source>
        <dbReference type="ARBA" id="ARBA00023136"/>
    </source>
</evidence>
<evidence type="ECO:0000256" key="4">
    <source>
        <dbReference type="ARBA" id="ARBA00023139"/>
    </source>
</evidence>
<accession>X0SME5</accession>